<keyword evidence="6" id="KW-1185">Reference proteome</keyword>
<feature type="region of interest" description="Disordered" evidence="2">
    <location>
        <begin position="1"/>
        <end position="46"/>
    </location>
</feature>
<feature type="region of interest" description="Disordered" evidence="2">
    <location>
        <begin position="172"/>
        <end position="205"/>
    </location>
</feature>
<evidence type="ECO:0000313" key="6">
    <source>
        <dbReference type="Proteomes" id="UP000018458"/>
    </source>
</evidence>
<evidence type="ECO:0000256" key="2">
    <source>
        <dbReference type="SAM" id="MobiDB-lite"/>
    </source>
</evidence>
<dbReference type="AlphaFoldDB" id="E8LK46"/>
<feature type="compositionally biased region" description="Polar residues" evidence="2">
    <location>
        <begin position="1"/>
        <end position="18"/>
    </location>
</feature>
<feature type="transmembrane region" description="Helical" evidence="3">
    <location>
        <begin position="214"/>
        <end position="235"/>
    </location>
</feature>
<feature type="region of interest" description="Disordered" evidence="2">
    <location>
        <begin position="273"/>
        <end position="348"/>
    </location>
</feature>
<name>E8LK46_SUCHY</name>
<feature type="compositionally biased region" description="Polar residues" evidence="2">
    <location>
        <begin position="33"/>
        <end position="43"/>
    </location>
</feature>
<feature type="compositionally biased region" description="Basic and acidic residues" evidence="2">
    <location>
        <begin position="186"/>
        <end position="196"/>
    </location>
</feature>
<dbReference type="Pfam" id="PF13464">
    <property type="entry name" value="RodZ_C"/>
    <property type="match status" value="1"/>
</dbReference>
<reference evidence="5 6" key="1">
    <citation type="submission" date="2011-01" db="EMBL/GenBank/DDBJ databases">
        <authorList>
            <person name="Weinstock G."/>
            <person name="Sodergren E."/>
            <person name="Clifton S."/>
            <person name="Fulton L."/>
            <person name="Fulton B."/>
            <person name="Courtney L."/>
            <person name="Fronick C."/>
            <person name="Harrison M."/>
            <person name="Strong C."/>
            <person name="Farmer C."/>
            <person name="Delahaunty K."/>
            <person name="Markovic C."/>
            <person name="Hall O."/>
            <person name="Minx P."/>
            <person name="Tomlinson C."/>
            <person name="Mitreva M."/>
            <person name="Hou S."/>
            <person name="Chen J."/>
            <person name="Wollam A."/>
            <person name="Pepin K.H."/>
            <person name="Johnson M."/>
            <person name="Bhonagiri V."/>
            <person name="Zhang X."/>
            <person name="Suruliraj S."/>
            <person name="Warren W."/>
            <person name="Chinwalla A."/>
            <person name="Mardis E.R."/>
            <person name="Wilson R.K."/>
        </authorList>
    </citation>
    <scope>NUCLEOTIDE SEQUENCE [LARGE SCALE GENOMIC DNA]</scope>
    <source>
        <strain evidence="6">DSM 22608 / JCM 16073 / KCTC 15190 / YIT 12066</strain>
    </source>
</reference>
<dbReference type="Pfam" id="PF13413">
    <property type="entry name" value="HTH_25"/>
    <property type="match status" value="1"/>
</dbReference>
<dbReference type="GO" id="GO:0003677">
    <property type="term" value="F:DNA binding"/>
    <property type="evidence" value="ECO:0007669"/>
    <property type="project" value="InterPro"/>
</dbReference>
<dbReference type="EMBL" id="AEVO01000051">
    <property type="protein sequence ID" value="EFY07162.1"/>
    <property type="molecule type" value="Genomic_DNA"/>
</dbReference>
<dbReference type="Proteomes" id="UP000018458">
    <property type="component" value="Unassembled WGS sequence"/>
</dbReference>
<dbReference type="InterPro" id="IPR050400">
    <property type="entry name" value="Bact_Cytoskel_RodZ"/>
</dbReference>
<feature type="compositionally biased region" description="Basic and acidic residues" evidence="2">
    <location>
        <begin position="23"/>
        <end position="32"/>
    </location>
</feature>
<dbReference type="InterPro" id="IPR010982">
    <property type="entry name" value="Lambda_DNA-bd_dom_sf"/>
</dbReference>
<protein>
    <recommendedName>
        <fullName evidence="4">HTH cro/C1-type domain-containing protein</fullName>
    </recommendedName>
</protein>
<dbReference type="InterPro" id="IPR001387">
    <property type="entry name" value="Cro/C1-type_HTH"/>
</dbReference>
<dbReference type="OrthoDB" id="9790252at2"/>
<keyword evidence="3" id="KW-0472">Membrane</keyword>
<accession>E8LK46</accession>
<gene>
    <name evidence="5" type="ORF">HMPREF9444_01083</name>
</gene>
<feature type="compositionally biased region" description="Polar residues" evidence="2">
    <location>
        <begin position="298"/>
        <end position="308"/>
    </location>
</feature>
<dbReference type="SMART" id="SM00530">
    <property type="entry name" value="HTH_XRE"/>
    <property type="match status" value="1"/>
</dbReference>
<dbReference type="PANTHER" id="PTHR34475">
    <property type="match status" value="1"/>
</dbReference>
<feature type="compositionally biased region" description="Polar residues" evidence="2">
    <location>
        <begin position="322"/>
        <end position="332"/>
    </location>
</feature>
<dbReference type="InterPro" id="IPR025194">
    <property type="entry name" value="RodZ-like_C"/>
</dbReference>
<dbReference type="SUPFAM" id="SSF47413">
    <property type="entry name" value="lambda repressor-like DNA-binding domains"/>
    <property type="match status" value="1"/>
</dbReference>
<dbReference type="HOGENOM" id="CLU_560106_0_0_6"/>
<evidence type="ECO:0000313" key="5">
    <source>
        <dbReference type="EMBL" id="EFY07162.1"/>
    </source>
</evidence>
<dbReference type="RefSeq" id="WP_009143284.1">
    <property type="nucleotide sequence ID" value="NZ_GL830988.1"/>
</dbReference>
<sequence>MDNKSHSSIPQGLRNQEGSFKADPFEKEEKFKSNANSRLNQQSYREDIGNNIYGEDQRFGGNLNYNGDDPDKVPVVPSLSDDEVPNLPGAILKHAREMLGLSQREIALRLKLRVNTISDIEHDRLTQPTAAPFARGYIADYARLVNIDPKTVVELYNHNVLEVSEMAKNQNKVAAKKRTAVPKNDSQAKERAESSHLQDIPASNKAGKSNKGMLVKLGAVLLVLLLIIVLVWMLMSDDTEQSGTSGTVSVNEPIVSTQSDNLSSGELIINDVSSETSSSSGGYQDLLNAPQEDPFAKNSGTAAQSSTEELLINSAPAADKTTAANTSENAAPSTDKELAVVPSPAKDEAVKTAKEQALQEQQAAEEKLKQENLKKEEEAKAAAAQTPKLSSNLRDISSAAKLSGREGLASLNNVSVIIKAPVSLQISDSRGKVLVSGSYKAGDRVSATGIPPLKVAVTDTSSVTVNYMGGTIAVPATKQATFTLPNR</sequence>
<feature type="coiled-coil region" evidence="1">
    <location>
        <begin position="350"/>
        <end position="385"/>
    </location>
</feature>
<dbReference type="CDD" id="cd00093">
    <property type="entry name" value="HTH_XRE"/>
    <property type="match status" value="1"/>
</dbReference>
<keyword evidence="3" id="KW-1133">Transmembrane helix</keyword>
<feature type="domain" description="HTH cro/C1-type" evidence="4">
    <location>
        <begin position="92"/>
        <end position="124"/>
    </location>
</feature>
<comment type="caution">
    <text evidence="5">The sequence shown here is derived from an EMBL/GenBank/DDBJ whole genome shotgun (WGS) entry which is preliminary data.</text>
</comment>
<dbReference type="Gene3D" id="1.10.260.40">
    <property type="entry name" value="lambda repressor-like DNA-binding domains"/>
    <property type="match status" value="1"/>
</dbReference>
<dbReference type="eggNOG" id="COG1426">
    <property type="taxonomic scope" value="Bacteria"/>
</dbReference>
<dbReference type="PANTHER" id="PTHR34475:SF1">
    <property type="entry name" value="CYTOSKELETON PROTEIN RODZ"/>
    <property type="match status" value="1"/>
</dbReference>
<evidence type="ECO:0000256" key="3">
    <source>
        <dbReference type="SAM" id="Phobius"/>
    </source>
</evidence>
<organism evidence="5 6">
    <name type="scientific">Succinatimonas hippei (strain DSM 22608 / JCM 16073 / KCTC 15190 / YIT 12066)</name>
    <dbReference type="NCBI Taxonomy" id="762983"/>
    <lineage>
        <taxon>Bacteria</taxon>
        <taxon>Pseudomonadati</taxon>
        <taxon>Pseudomonadota</taxon>
        <taxon>Gammaproteobacteria</taxon>
        <taxon>Aeromonadales</taxon>
        <taxon>Succinivibrionaceae</taxon>
        <taxon>Succinatimonas</taxon>
    </lineage>
</organism>
<evidence type="ECO:0000259" key="4">
    <source>
        <dbReference type="PROSITE" id="PS50943"/>
    </source>
</evidence>
<keyword evidence="3" id="KW-0812">Transmembrane</keyword>
<proteinExistence type="predicted"/>
<keyword evidence="1" id="KW-0175">Coiled coil</keyword>
<dbReference type="PROSITE" id="PS50943">
    <property type="entry name" value="HTH_CROC1"/>
    <property type="match status" value="1"/>
</dbReference>
<dbReference type="STRING" id="762983.HMPREF9444_01083"/>
<evidence type="ECO:0000256" key="1">
    <source>
        <dbReference type="SAM" id="Coils"/>
    </source>
</evidence>